<feature type="region of interest" description="Disordered" evidence="1">
    <location>
        <begin position="152"/>
        <end position="175"/>
    </location>
</feature>
<accession>A0AAT9HM88</accession>
<proteinExistence type="predicted"/>
<reference evidence="2" key="1">
    <citation type="submission" date="2024-06" db="EMBL/GenBank/DDBJ databases">
        <authorList>
            <consortium name="consrtm"/>
            <person name="Uemura M."/>
            <person name="Terahara T."/>
        </authorList>
    </citation>
    <scope>NUCLEOTIDE SEQUENCE</scope>
    <source>
        <strain evidence="2">KM77-8</strain>
    </source>
</reference>
<dbReference type="EMBL" id="AP035768">
    <property type="protein sequence ID" value="BFO18248.1"/>
    <property type="molecule type" value="Genomic_DNA"/>
</dbReference>
<gene>
    <name evidence="2" type="ORF">SHKM778_46360</name>
</gene>
<feature type="region of interest" description="Disordered" evidence="1">
    <location>
        <begin position="63"/>
        <end position="93"/>
    </location>
</feature>
<name>A0AAT9HM88_9ACTN</name>
<reference evidence="2" key="2">
    <citation type="submission" date="2024-07" db="EMBL/GenBank/DDBJ databases">
        <title>Streptomyces haneummycinica sp. nov., a new antibiotic-producing actinobacterium isolated from marine sediment.</title>
        <authorList>
            <person name="Uemura M."/>
            <person name="Hamada M."/>
            <person name="Hirano S."/>
            <person name="Kobayashi K."/>
            <person name="Ohshiro T."/>
            <person name="Kobayashi T."/>
            <person name="Terahara T."/>
        </authorList>
    </citation>
    <scope>NUCLEOTIDE SEQUENCE</scope>
    <source>
        <strain evidence="2">KM77-8</strain>
    </source>
</reference>
<organism evidence="2">
    <name type="scientific">Streptomyces haneummycinicus</name>
    <dbReference type="NCBI Taxonomy" id="3074435"/>
    <lineage>
        <taxon>Bacteria</taxon>
        <taxon>Bacillati</taxon>
        <taxon>Actinomycetota</taxon>
        <taxon>Actinomycetes</taxon>
        <taxon>Kitasatosporales</taxon>
        <taxon>Streptomycetaceae</taxon>
        <taxon>Streptomyces</taxon>
    </lineage>
</organism>
<dbReference type="AlphaFoldDB" id="A0AAT9HM88"/>
<sequence length="175" mass="17874">MAAGMGQGVCLLQQIARDQSCRHGSRPAERRDRQIGAPISYFTGWPGAHVPDHPDLRAQARVPSGQSLQGVREQVERRAAEGSHVQRAGKHSARGVVGADFGDHHLVQPQDPAGVRGSTLTGRGGCGAGAGAVEEHRAELALHAADGVGDSGLGHAKSGAGGGEAALVAHGQQDA</sequence>
<evidence type="ECO:0000313" key="2">
    <source>
        <dbReference type="EMBL" id="BFO18248.1"/>
    </source>
</evidence>
<protein>
    <submittedName>
        <fullName evidence="2">Uncharacterized protein</fullName>
    </submittedName>
</protein>
<evidence type="ECO:0000256" key="1">
    <source>
        <dbReference type="SAM" id="MobiDB-lite"/>
    </source>
</evidence>